<keyword evidence="4 8" id="KW-0812">Transmembrane</keyword>
<evidence type="ECO:0000256" key="6">
    <source>
        <dbReference type="ARBA" id="ARBA00023136"/>
    </source>
</evidence>
<gene>
    <name evidence="10" type="ORF">C1880_02440</name>
</gene>
<feature type="transmembrane region" description="Helical" evidence="8">
    <location>
        <begin position="179"/>
        <end position="200"/>
    </location>
</feature>
<comment type="similarity">
    <text evidence="2">Belongs to the UPF0126 family.</text>
</comment>
<evidence type="ECO:0000256" key="1">
    <source>
        <dbReference type="ARBA" id="ARBA00004651"/>
    </source>
</evidence>
<feature type="transmembrane region" description="Helical" evidence="8">
    <location>
        <begin position="7"/>
        <end position="29"/>
    </location>
</feature>
<evidence type="ECO:0000256" key="7">
    <source>
        <dbReference type="SAM" id="MobiDB-lite"/>
    </source>
</evidence>
<keyword evidence="11" id="KW-1185">Reference proteome</keyword>
<dbReference type="STRING" id="1034345.GCA_000236865_00929"/>
<feature type="compositionally biased region" description="Basic and acidic residues" evidence="7">
    <location>
        <begin position="294"/>
        <end position="313"/>
    </location>
</feature>
<dbReference type="AlphaFoldDB" id="A0A369LF60"/>
<dbReference type="EMBL" id="PPTP01000002">
    <property type="protein sequence ID" value="RDB56648.1"/>
    <property type="molecule type" value="Genomic_DNA"/>
</dbReference>
<dbReference type="PANTHER" id="PTHR30506:SF3">
    <property type="entry name" value="UPF0126 INNER MEMBRANE PROTEIN YADS-RELATED"/>
    <property type="match status" value="1"/>
</dbReference>
<feature type="compositionally biased region" description="Polar residues" evidence="7">
    <location>
        <begin position="277"/>
        <end position="293"/>
    </location>
</feature>
<evidence type="ECO:0000259" key="9">
    <source>
        <dbReference type="Pfam" id="PF03458"/>
    </source>
</evidence>
<evidence type="ECO:0000313" key="11">
    <source>
        <dbReference type="Proteomes" id="UP000253792"/>
    </source>
</evidence>
<proteinExistence type="inferred from homology"/>
<comment type="subcellular location">
    <subcellularLocation>
        <location evidence="1">Cell membrane</location>
        <topology evidence="1">Multi-pass membrane protein</topology>
    </subcellularLocation>
</comment>
<name>A0A369LF60_9ACTN</name>
<keyword evidence="3" id="KW-1003">Cell membrane</keyword>
<dbReference type="RefSeq" id="WP_114620162.1">
    <property type="nucleotide sequence ID" value="NZ_PPTP01000002.1"/>
</dbReference>
<dbReference type="OrthoDB" id="9791874at2"/>
<dbReference type="GO" id="GO:0005886">
    <property type="term" value="C:plasma membrane"/>
    <property type="evidence" value="ECO:0007669"/>
    <property type="project" value="UniProtKB-SubCell"/>
</dbReference>
<dbReference type="Pfam" id="PF03458">
    <property type="entry name" value="Gly_transporter"/>
    <property type="match status" value="2"/>
</dbReference>
<feature type="transmembrane region" description="Helical" evidence="8">
    <location>
        <begin position="103"/>
        <end position="128"/>
    </location>
</feature>
<feature type="domain" description="Glycine transporter" evidence="9">
    <location>
        <begin position="97"/>
        <end position="171"/>
    </location>
</feature>
<dbReference type="InterPro" id="IPR005115">
    <property type="entry name" value="Gly_transporter"/>
</dbReference>
<keyword evidence="6 8" id="KW-0472">Membrane</keyword>
<protein>
    <recommendedName>
        <fullName evidence="9">Glycine transporter domain-containing protein</fullName>
    </recommendedName>
</protein>
<organism evidence="10 11">
    <name type="scientific">Senegalimassilia anaerobia</name>
    <dbReference type="NCBI Taxonomy" id="1473216"/>
    <lineage>
        <taxon>Bacteria</taxon>
        <taxon>Bacillati</taxon>
        <taxon>Actinomycetota</taxon>
        <taxon>Coriobacteriia</taxon>
        <taxon>Coriobacteriales</taxon>
        <taxon>Coriobacteriaceae</taxon>
        <taxon>Senegalimassilia</taxon>
    </lineage>
</organism>
<comment type="caution">
    <text evidence="10">The sequence shown here is derived from an EMBL/GenBank/DDBJ whole genome shotgun (WGS) entry which is preliminary data.</text>
</comment>
<reference evidence="10 11" key="1">
    <citation type="journal article" date="2018" name="Elife">
        <title>Discovery and characterization of a prevalent human gut bacterial enzyme sufficient for the inactivation of a family of plant toxins.</title>
        <authorList>
            <person name="Koppel N."/>
            <person name="Bisanz J.E."/>
            <person name="Pandelia M.E."/>
            <person name="Turnbaugh P.J."/>
            <person name="Balskus E.P."/>
        </authorList>
    </citation>
    <scope>NUCLEOTIDE SEQUENCE [LARGE SCALE GENOMIC DNA]</scope>
    <source>
        <strain evidence="11">anaerobia AP69FAA</strain>
    </source>
</reference>
<feature type="transmembrane region" description="Helical" evidence="8">
    <location>
        <begin position="35"/>
        <end position="57"/>
    </location>
</feature>
<feature type="domain" description="Glycine transporter" evidence="9">
    <location>
        <begin position="10"/>
        <end position="84"/>
    </location>
</feature>
<evidence type="ECO:0000256" key="2">
    <source>
        <dbReference type="ARBA" id="ARBA00008193"/>
    </source>
</evidence>
<evidence type="ECO:0000256" key="8">
    <source>
        <dbReference type="SAM" id="Phobius"/>
    </source>
</evidence>
<feature type="transmembrane region" description="Helical" evidence="8">
    <location>
        <begin position="149"/>
        <end position="167"/>
    </location>
</feature>
<evidence type="ECO:0000313" key="10">
    <source>
        <dbReference type="EMBL" id="RDB56648.1"/>
    </source>
</evidence>
<evidence type="ECO:0000256" key="5">
    <source>
        <dbReference type="ARBA" id="ARBA00022989"/>
    </source>
</evidence>
<dbReference type="PANTHER" id="PTHR30506">
    <property type="entry name" value="INNER MEMBRANE PROTEIN"/>
    <property type="match status" value="1"/>
</dbReference>
<feature type="region of interest" description="Disordered" evidence="7">
    <location>
        <begin position="260"/>
        <end position="313"/>
    </location>
</feature>
<keyword evidence="5 8" id="KW-1133">Transmembrane helix</keyword>
<evidence type="ECO:0000256" key="4">
    <source>
        <dbReference type="ARBA" id="ARBA00022692"/>
    </source>
</evidence>
<sequence>MLEVALAIPYWLELAATIAGAIFGALSAVRAKYDIFGVCCIAIVVGLAGGITRDILLQDYGIYAFQKPNLILACIAAGIVAFYFGKLMTYFDPFMDLLDNLSVALWAIIGTGKALSAGLDLVPAVILGTITANGGGIVRDICMNREPEAFQAGTVYVSAAFIGALAFAVMKQNHLLDQYAAITCVVLVMGIRYASLAFGWRTRPARDYSDVVTQAVAQPVKRMANRVRARRRPTGFQAQTTGLTGPIPPVTAKGVTGRMPPIASPSVTGSIAPIASDGSSPDSALGNGVTSTDGENRCYPESDDQPPRPESET</sequence>
<accession>A0A369LF60</accession>
<evidence type="ECO:0000256" key="3">
    <source>
        <dbReference type="ARBA" id="ARBA00022475"/>
    </source>
</evidence>
<feature type="transmembrane region" description="Helical" evidence="8">
    <location>
        <begin position="69"/>
        <end position="91"/>
    </location>
</feature>
<dbReference type="Proteomes" id="UP000253792">
    <property type="component" value="Unassembled WGS sequence"/>
</dbReference>